<dbReference type="AlphaFoldDB" id="A0A0L0BNF1"/>
<dbReference type="OrthoDB" id="7959372at2759"/>
<sequence>MLKIVLLLGVCFIILATGECGLSNLLHRKTTTEQPEITTAVAKDGVPAGYYKSNNLPVLNKGCEIRFECKKKLKSAETPKPCTKFCVKTINCEDGTKINGTPGQCIELNEEMVAQEYNDCKKDEVESTTVNVMKVAMIDFPCQPGYLPDSRGRCREVW</sequence>
<evidence type="ECO:0000256" key="1">
    <source>
        <dbReference type="SAM" id="SignalP"/>
    </source>
</evidence>
<evidence type="ECO:0000313" key="3">
    <source>
        <dbReference type="Proteomes" id="UP000037069"/>
    </source>
</evidence>
<evidence type="ECO:0000313" key="2">
    <source>
        <dbReference type="EMBL" id="KNC21458.1"/>
    </source>
</evidence>
<organism evidence="2 3">
    <name type="scientific">Lucilia cuprina</name>
    <name type="common">Green bottle fly</name>
    <name type="synonym">Australian sheep blowfly</name>
    <dbReference type="NCBI Taxonomy" id="7375"/>
    <lineage>
        <taxon>Eukaryota</taxon>
        <taxon>Metazoa</taxon>
        <taxon>Ecdysozoa</taxon>
        <taxon>Arthropoda</taxon>
        <taxon>Hexapoda</taxon>
        <taxon>Insecta</taxon>
        <taxon>Pterygota</taxon>
        <taxon>Neoptera</taxon>
        <taxon>Endopterygota</taxon>
        <taxon>Diptera</taxon>
        <taxon>Brachycera</taxon>
        <taxon>Muscomorpha</taxon>
        <taxon>Oestroidea</taxon>
        <taxon>Calliphoridae</taxon>
        <taxon>Luciliinae</taxon>
        <taxon>Lucilia</taxon>
    </lineage>
</organism>
<keyword evidence="3" id="KW-1185">Reference proteome</keyword>
<accession>A0A0L0BNF1</accession>
<comment type="caution">
    <text evidence="2">The sequence shown here is derived from an EMBL/GenBank/DDBJ whole genome shotgun (WGS) entry which is preliminary data.</text>
</comment>
<name>A0A0L0BNF1_LUCCU</name>
<reference evidence="2 3" key="1">
    <citation type="journal article" date="2015" name="Nat. Commun.">
        <title>Lucilia cuprina genome unlocks parasitic fly biology to underpin future interventions.</title>
        <authorList>
            <person name="Anstead C.A."/>
            <person name="Korhonen P.K."/>
            <person name="Young N.D."/>
            <person name="Hall R.S."/>
            <person name="Jex A.R."/>
            <person name="Murali S.C."/>
            <person name="Hughes D.S."/>
            <person name="Lee S.F."/>
            <person name="Perry T."/>
            <person name="Stroehlein A.J."/>
            <person name="Ansell B.R."/>
            <person name="Breugelmans B."/>
            <person name="Hofmann A."/>
            <person name="Qu J."/>
            <person name="Dugan S."/>
            <person name="Lee S.L."/>
            <person name="Chao H."/>
            <person name="Dinh H."/>
            <person name="Han Y."/>
            <person name="Doddapaneni H.V."/>
            <person name="Worley K.C."/>
            <person name="Muzny D.M."/>
            <person name="Ioannidis P."/>
            <person name="Waterhouse R.M."/>
            <person name="Zdobnov E.M."/>
            <person name="James P.J."/>
            <person name="Bagnall N.H."/>
            <person name="Kotze A.C."/>
            <person name="Gibbs R.A."/>
            <person name="Richards S."/>
            <person name="Batterham P."/>
            <person name="Gasser R.B."/>
        </authorList>
    </citation>
    <scope>NUCLEOTIDE SEQUENCE [LARGE SCALE GENOMIC DNA]</scope>
    <source>
        <strain evidence="2 3">LS</strain>
        <tissue evidence="2">Full body</tissue>
    </source>
</reference>
<dbReference type="OMA" id="MEVAMID"/>
<feature type="signal peptide" evidence="1">
    <location>
        <begin position="1"/>
        <end position="18"/>
    </location>
</feature>
<protein>
    <submittedName>
        <fullName evidence="2">Uncharacterized protein</fullName>
    </submittedName>
</protein>
<feature type="chain" id="PRO_5005534958" evidence="1">
    <location>
        <begin position="19"/>
        <end position="158"/>
    </location>
</feature>
<gene>
    <name evidence="2" type="ORF">FF38_12628</name>
</gene>
<proteinExistence type="predicted"/>
<dbReference type="EMBL" id="JRES01001623">
    <property type="protein sequence ID" value="KNC21458.1"/>
    <property type="molecule type" value="Genomic_DNA"/>
</dbReference>
<keyword evidence="1" id="KW-0732">Signal</keyword>
<dbReference type="Proteomes" id="UP000037069">
    <property type="component" value="Unassembled WGS sequence"/>
</dbReference>